<gene>
    <name evidence="2" type="ORF">PanWU01x14_259270</name>
</gene>
<dbReference type="OrthoDB" id="1207697at2759"/>
<sequence>MASKSGLFLALLLVATAATVANSFFLNLNGVIKNVNGLKFVGTLSHPRLPATCASGVAIEILNIVDHTVLCSGVTNELGAFELIAVNLDPEFVFVPTNYVVSTVLPITGCDGFTDTGVLFQASVGVVEFVLGTLFGLLGQLLGVFTCGNVFSLVPYL</sequence>
<name>A0A2P5B9D1_PARAD</name>
<evidence type="ECO:0000313" key="2">
    <source>
        <dbReference type="EMBL" id="PON45405.1"/>
    </source>
</evidence>
<feature type="chain" id="PRO_5015187287" description="Pollen Ole e 1 allergen and extensin family protein" evidence="1">
    <location>
        <begin position="22"/>
        <end position="157"/>
    </location>
</feature>
<evidence type="ECO:0000313" key="3">
    <source>
        <dbReference type="Proteomes" id="UP000237105"/>
    </source>
</evidence>
<evidence type="ECO:0000256" key="1">
    <source>
        <dbReference type="SAM" id="SignalP"/>
    </source>
</evidence>
<keyword evidence="3" id="KW-1185">Reference proteome</keyword>
<keyword evidence="1" id="KW-0732">Signal</keyword>
<feature type="signal peptide" evidence="1">
    <location>
        <begin position="1"/>
        <end position="21"/>
    </location>
</feature>
<dbReference type="EMBL" id="JXTB01000331">
    <property type="protein sequence ID" value="PON45405.1"/>
    <property type="molecule type" value="Genomic_DNA"/>
</dbReference>
<evidence type="ECO:0008006" key="4">
    <source>
        <dbReference type="Google" id="ProtNLM"/>
    </source>
</evidence>
<dbReference type="Proteomes" id="UP000237105">
    <property type="component" value="Unassembled WGS sequence"/>
</dbReference>
<organism evidence="2 3">
    <name type="scientific">Parasponia andersonii</name>
    <name type="common">Sponia andersonii</name>
    <dbReference type="NCBI Taxonomy" id="3476"/>
    <lineage>
        <taxon>Eukaryota</taxon>
        <taxon>Viridiplantae</taxon>
        <taxon>Streptophyta</taxon>
        <taxon>Embryophyta</taxon>
        <taxon>Tracheophyta</taxon>
        <taxon>Spermatophyta</taxon>
        <taxon>Magnoliopsida</taxon>
        <taxon>eudicotyledons</taxon>
        <taxon>Gunneridae</taxon>
        <taxon>Pentapetalae</taxon>
        <taxon>rosids</taxon>
        <taxon>fabids</taxon>
        <taxon>Rosales</taxon>
        <taxon>Cannabaceae</taxon>
        <taxon>Parasponia</taxon>
    </lineage>
</organism>
<accession>A0A2P5B9D1</accession>
<comment type="caution">
    <text evidence="2">The sequence shown here is derived from an EMBL/GenBank/DDBJ whole genome shotgun (WGS) entry which is preliminary data.</text>
</comment>
<reference evidence="3" key="1">
    <citation type="submission" date="2016-06" db="EMBL/GenBank/DDBJ databases">
        <title>Parallel loss of symbiosis genes in relatives of nitrogen-fixing non-legume Parasponia.</title>
        <authorList>
            <person name="Van Velzen R."/>
            <person name="Holmer R."/>
            <person name="Bu F."/>
            <person name="Rutten L."/>
            <person name="Van Zeijl A."/>
            <person name="Liu W."/>
            <person name="Santuari L."/>
            <person name="Cao Q."/>
            <person name="Sharma T."/>
            <person name="Shen D."/>
            <person name="Roswanjaya Y."/>
            <person name="Wardhani T."/>
            <person name="Kalhor M.S."/>
            <person name="Jansen J."/>
            <person name="Van den Hoogen J."/>
            <person name="Gungor B."/>
            <person name="Hartog M."/>
            <person name="Hontelez J."/>
            <person name="Verver J."/>
            <person name="Yang W.-C."/>
            <person name="Schijlen E."/>
            <person name="Repin R."/>
            <person name="Schilthuizen M."/>
            <person name="Schranz E."/>
            <person name="Heidstra R."/>
            <person name="Miyata K."/>
            <person name="Fedorova E."/>
            <person name="Kohlen W."/>
            <person name="Bisseling T."/>
            <person name="Smit S."/>
            <person name="Geurts R."/>
        </authorList>
    </citation>
    <scope>NUCLEOTIDE SEQUENCE [LARGE SCALE GENOMIC DNA]</scope>
    <source>
        <strain evidence="3">cv. WU1-14</strain>
    </source>
</reference>
<dbReference type="AlphaFoldDB" id="A0A2P5B9D1"/>
<protein>
    <recommendedName>
        <fullName evidence="4">Pollen Ole e 1 allergen and extensin family protein</fullName>
    </recommendedName>
</protein>
<proteinExistence type="predicted"/>